<dbReference type="SUPFAM" id="SSF52799">
    <property type="entry name" value="(Phosphotyrosine protein) phosphatases II"/>
    <property type="match status" value="1"/>
</dbReference>
<gene>
    <name evidence="2" type="ORF">HY834_06100</name>
</gene>
<dbReference type="GO" id="GO:0016787">
    <property type="term" value="F:hydrolase activity"/>
    <property type="evidence" value="ECO:0007669"/>
    <property type="project" value="InterPro"/>
</dbReference>
<dbReference type="Proteomes" id="UP000782610">
    <property type="component" value="Unassembled WGS sequence"/>
</dbReference>
<dbReference type="InterPro" id="IPR005939">
    <property type="entry name" value="BLH_phosphatase-like"/>
</dbReference>
<evidence type="ECO:0000313" key="2">
    <source>
        <dbReference type="EMBL" id="MBI4921303.1"/>
    </source>
</evidence>
<feature type="domain" description="Beta-lactamase hydrolase-like protein phosphatase-like" evidence="1">
    <location>
        <begin position="3"/>
        <end position="104"/>
    </location>
</feature>
<name>A0A933L208_9HYPH</name>
<sequence>MNYRSIDPNFAVAGQIRPDQIEALASAGFKTIVCARPDNEDPGQPTFRLIAAEAEKVGLKAVHIPISGGITDTALKSMKKALKDLPKPMYGYCRSGARAGSLYSTALRS</sequence>
<comment type="caution">
    <text evidence="2">The sequence shown here is derived from an EMBL/GenBank/DDBJ whole genome shotgun (WGS) entry which is preliminary data.</text>
</comment>
<evidence type="ECO:0000313" key="3">
    <source>
        <dbReference type="Proteomes" id="UP000782610"/>
    </source>
</evidence>
<dbReference type="AlphaFoldDB" id="A0A933L208"/>
<accession>A0A933L208</accession>
<dbReference type="Pfam" id="PF04273">
    <property type="entry name" value="BLH_phosphatase"/>
    <property type="match status" value="1"/>
</dbReference>
<reference evidence="2" key="1">
    <citation type="submission" date="2020-07" db="EMBL/GenBank/DDBJ databases">
        <title>Huge and variable diversity of episymbiotic CPR bacteria and DPANN archaea in groundwater ecosystems.</title>
        <authorList>
            <person name="He C.Y."/>
            <person name="Keren R."/>
            <person name="Whittaker M."/>
            <person name="Farag I.F."/>
            <person name="Doudna J."/>
            <person name="Cate J.H.D."/>
            <person name="Banfield J.F."/>
        </authorList>
    </citation>
    <scope>NUCLEOTIDE SEQUENCE</scope>
    <source>
        <strain evidence="2">NC_groundwater_1586_Pr3_B-0.1um_66_15</strain>
    </source>
</reference>
<dbReference type="EMBL" id="JACRAF010000018">
    <property type="protein sequence ID" value="MBI4921303.1"/>
    <property type="molecule type" value="Genomic_DNA"/>
</dbReference>
<dbReference type="Gene3D" id="3.90.190.10">
    <property type="entry name" value="Protein tyrosine phosphatase superfamily"/>
    <property type="match status" value="1"/>
</dbReference>
<evidence type="ECO:0000259" key="1">
    <source>
        <dbReference type="Pfam" id="PF04273"/>
    </source>
</evidence>
<proteinExistence type="predicted"/>
<organism evidence="2 3">
    <name type="scientific">Devosia nanyangense</name>
    <dbReference type="NCBI Taxonomy" id="1228055"/>
    <lineage>
        <taxon>Bacteria</taxon>
        <taxon>Pseudomonadati</taxon>
        <taxon>Pseudomonadota</taxon>
        <taxon>Alphaproteobacteria</taxon>
        <taxon>Hyphomicrobiales</taxon>
        <taxon>Devosiaceae</taxon>
        <taxon>Devosia</taxon>
    </lineage>
</organism>
<dbReference type="InterPro" id="IPR029021">
    <property type="entry name" value="Prot-tyrosine_phosphatase-like"/>
</dbReference>
<protein>
    <submittedName>
        <fullName evidence="2">TIGR01244 family phosphatase</fullName>
    </submittedName>
</protein>